<feature type="non-terminal residue" evidence="1">
    <location>
        <position position="1"/>
    </location>
</feature>
<name>A0A392UB95_9FABA</name>
<accession>A0A392UB95</accession>
<reference evidence="1 2" key="1">
    <citation type="journal article" date="2018" name="Front. Plant Sci.">
        <title>Red Clover (Trifolium pratense) and Zigzag Clover (T. medium) - A Picture of Genomic Similarities and Differences.</title>
        <authorList>
            <person name="Dluhosova J."/>
            <person name="Istvanek J."/>
            <person name="Nedelnik J."/>
            <person name="Repkova J."/>
        </authorList>
    </citation>
    <scope>NUCLEOTIDE SEQUENCE [LARGE SCALE GENOMIC DNA]</scope>
    <source>
        <strain evidence="2">cv. 10/8</strain>
        <tissue evidence="1">Leaf</tissue>
    </source>
</reference>
<protein>
    <submittedName>
        <fullName evidence="1">Uncharacterized protein</fullName>
    </submittedName>
</protein>
<evidence type="ECO:0000313" key="1">
    <source>
        <dbReference type="EMBL" id="MCI70672.1"/>
    </source>
</evidence>
<sequence length="76" mass="8738">ARRAGVLARCAVLRTTNRSRFGRVRVAQANMARRARGEFQTRVYNGHLRVAQSIWRGALASVLKEIKEFQKWNRGL</sequence>
<dbReference type="AlphaFoldDB" id="A0A392UB95"/>
<keyword evidence="2" id="KW-1185">Reference proteome</keyword>
<evidence type="ECO:0000313" key="2">
    <source>
        <dbReference type="Proteomes" id="UP000265520"/>
    </source>
</evidence>
<dbReference type="EMBL" id="LXQA010780450">
    <property type="protein sequence ID" value="MCI70672.1"/>
    <property type="molecule type" value="Genomic_DNA"/>
</dbReference>
<proteinExistence type="predicted"/>
<comment type="caution">
    <text evidence="1">The sequence shown here is derived from an EMBL/GenBank/DDBJ whole genome shotgun (WGS) entry which is preliminary data.</text>
</comment>
<organism evidence="1 2">
    <name type="scientific">Trifolium medium</name>
    <dbReference type="NCBI Taxonomy" id="97028"/>
    <lineage>
        <taxon>Eukaryota</taxon>
        <taxon>Viridiplantae</taxon>
        <taxon>Streptophyta</taxon>
        <taxon>Embryophyta</taxon>
        <taxon>Tracheophyta</taxon>
        <taxon>Spermatophyta</taxon>
        <taxon>Magnoliopsida</taxon>
        <taxon>eudicotyledons</taxon>
        <taxon>Gunneridae</taxon>
        <taxon>Pentapetalae</taxon>
        <taxon>rosids</taxon>
        <taxon>fabids</taxon>
        <taxon>Fabales</taxon>
        <taxon>Fabaceae</taxon>
        <taxon>Papilionoideae</taxon>
        <taxon>50 kb inversion clade</taxon>
        <taxon>NPAAA clade</taxon>
        <taxon>Hologalegina</taxon>
        <taxon>IRL clade</taxon>
        <taxon>Trifolieae</taxon>
        <taxon>Trifolium</taxon>
    </lineage>
</organism>
<dbReference type="Proteomes" id="UP000265520">
    <property type="component" value="Unassembled WGS sequence"/>
</dbReference>